<sequence>MDSSTKSKSKHNGIEVSKVNKEGDNKSKRTRTKRDILQPPPRINVGPDGKEEEPF</sequence>
<proteinExistence type="predicted"/>
<evidence type="ECO:0000256" key="1">
    <source>
        <dbReference type="SAM" id="MobiDB-lite"/>
    </source>
</evidence>
<protein>
    <submittedName>
        <fullName evidence="2">Uncharacterized protein</fullName>
    </submittedName>
</protein>
<feature type="compositionally biased region" description="Basic and acidic residues" evidence="1">
    <location>
        <begin position="18"/>
        <end position="27"/>
    </location>
</feature>
<evidence type="ECO:0000313" key="2">
    <source>
        <dbReference type="EMBL" id="CAG9864156.1"/>
    </source>
</evidence>
<organism evidence="2 3">
    <name type="scientific">Phyllotreta striolata</name>
    <name type="common">Striped flea beetle</name>
    <name type="synonym">Crioceris striolata</name>
    <dbReference type="NCBI Taxonomy" id="444603"/>
    <lineage>
        <taxon>Eukaryota</taxon>
        <taxon>Metazoa</taxon>
        <taxon>Ecdysozoa</taxon>
        <taxon>Arthropoda</taxon>
        <taxon>Hexapoda</taxon>
        <taxon>Insecta</taxon>
        <taxon>Pterygota</taxon>
        <taxon>Neoptera</taxon>
        <taxon>Endopterygota</taxon>
        <taxon>Coleoptera</taxon>
        <taxon>Polyphaga</taxon>
        <taxon>Cucujiformia</taxon>
        <taxon>Chrysomeloidea</taxon>
        <taxon>Chrysomelidae</taxon>
        <taxon>Galerucinae</taxon>
        <taxon>Alticini</taxon>
        <taxon>Phyllotreta</taxon>
    </lineage>
</organism>
<evidence type="ECO:0000313" key="3">
    <source>
        <dbReference type="Proteomes" id="UP001153712"/>
    </source>
</evidence>
<gene>
    <name evidence="2" type="ORF">PHYEVI_LOCUS10413</name>
</gene>
<name>A0A9N9TXE7_PHYSR</name>
<accession>A0A9N9TXE7</accession>
<dbReference type="AlphaFoldDB" id="A0A9N9TXE7"/>
<dbReference type="EMBL" id="OU900100">
    <property type="protein sequence ID" value="CAG9864156.1"/>
    <property type="molecule type" value="Genomic_DNA"/>
</dbReference>
<keyword evidence="3" id="KW-1185">Reference proteome</keyword>
<reference evidence="2" key="1">
    <citation type="submission" date="2022-01" db="EMBL/GenBank/DDBJ databases">
        <authorList>
            <person name="King R."/>
        </authorList>
    </citation>
    <scope>NUCLEOTIDE SEQUENCE</scope>
</reference>
<dbReference type="Proteomes" id="UP001153712">
    <property type="component" value="Chromosome 7"/>
</dbReference>
<feature type="region of interest" description="Disordered" evidence="1">
    <location>
        <begin position="1"/>
        <end position="55"/>
    </location>
</feature>